<feature type="domain" description="Pilus formation protein N-terminal" evidence="4">
    <location>
        <begin position="46"/>
        <end position="109"/>
    </location>
</feature>
<comment type="similarity">
    <text evidence="1">Belongs to the bacterial secretin family.</text>
</comment>
<evidence type="ECO:0000256" key="1">
    <source>
        <dbReference type="RuleBase" id="RU004003"/>
    </source>
</evidence>
<evidence type="ECO:0000259" key="4">
    <source>
        <dbReference type="Pfam" id="PF13629"/>
    </source>
</evidence>
<dbReference type="InterPro" id="IPR032789">
    <property type="entry name" value="T2SS-T3SS_pil_N"/>
</dbReference>
<feature type="domain" description="Type II/III secretion system secretin-like" evidence="3">
    <location>
        <begin position="296"/>
        <end position="434"/>
    </location>
</feature>
<evidence type="ECO:0008006" key="7">
    <source>
        <dbReference type="Google" id="ProtNLM"/>
    </source>
</evidence>
<dbReference type="Pfam" id="PF00263">
    <property type="entry name" value="Secretin"/>
    <property type="match status" value="1"/>
</dbReference>
<keyword evidence="2" id="KW-0472">Membrane</keyword>
<organism evidence="5 6">
    <name type="scientific">Halobacteriovorax vibrionivorans</name>
    <dbReference type="NCBI Taxonomy" id="2152716"/>
    <lineage>
        <taxon>Bacteria</taxon>
        <taxon>Pseudomonadati</taxon>
        <taxon>Bdellovibrionota</taxon>
        <taxon>Bacteriovoracia</taxon>
        <taxon>Bacteriovoracales</taxon>
        <taxon>Halobacteriovoraceae</taxon>
        <taxon>Halobacteriovorax</taxon>
    </lineage>
</organism>
<comment type="caution">
    <text evidence="5">The sequence shown here is derived from an EMBL/GenBank/DDBJ whole genome shotgun (WGS) entry which is preliminary data.</text>
</comment>
<sequence>MINLLNIFKTNLKTVFEYSFILTFMPFVKVICLMFLVNLNVYAQVHKQITLSIGQVSEISLKDAENFSVSNKEILSSKVIKAKQKLYIKGKMKGQSLVTVWKSNGKKVVHTVYVLSKSGQFKILETLSNLKNFGIRGTIKGDKLLIYSDIKTIDQYRIIKELLKSNEDIIYKGELQNKVAKKIISEVHHRFFQNFYDDIRCQKQELDIICLTTEEILSDEGFLSPIKDKFKVKFRTSQRFNNLRNHKLEMRIIQIERLDGKEINFGLDQIDVGLTDLLDNGAIALTRNQNIVLRDTEYNVSTLATQKILLRTKQKSTVQIGSEIPFTTTTVNNGNNTQWRFAGLKISMTLERINNRFKIEYQTKLTRPMAQNNGDTYINGSAQSSSFLIQKDSAIQMFEIDLTTDDQSGRSIPLFGKIPVLGKLFSSSAKFKTYKRIIAIAKLK</sequence>
<evidence type="ECO:0000313" key="6">
    <source>
        <dbReference type="Proteomes" id="UP000443582"/>
    </source>
</evidence>
<dbReference type="Proteomes" id="UP000443582">
    <property type="component" value="Unassembled WGS sequence"/>
</dbReference>
<accession>A0ABY0IEJ9</accession>
<keyword evidence="2" id="KW-1133">Transmembrane helix</keyword>
<evidence type="ECO:0000256" key="2">
    <source>
        <dbReference type="SAM" id="Phobius"/>
    </source>
</evidence>
<dbReference type="EMBL" id="QDKL01000002">
    <property type="protein sequence ID" value="RZF21370.1"/>
    <property type="molecule type" value="Genomic_DNA"/>
</dbReference>
<evidence type="ECO:0000313" key="5">
    <source>
        <dbReference type="EMBL" id="RZF21370.1"/>
    </source>
</evidence>
<evidence type="ECO:0000259" key="3">
    <source>
        <dbReference type="Pfam" id="PF00263"/>
    </source>
</evidence>
<keyword evidence="6" id="KW-1185">Reference proteome</keyword>
<protein>
    <recommendedName>
        <fullName evidence="7">Pilus formation protein N-terminal domain-containing protein</fullName>
    </recommendedName>
</protein>
<feature type="transmembrane region" description="Helical" evidence="2">
    <location>
        <begin position="20"/>
        <end position="43"/>
    </location>
</feature>
<reference evidence="6" key="1">
    <citation type="journal article" date="2019" name="Int. J. Syst. Evol. Microbiol.">
        <title>Halobacteriovorax valvorus sp. nov., a novel prokaryotic predator isolated from coastal seawater of China.</title>
        <authorList>
            <person name="Chen M.-X."/>
        </authorList>
    </citation>
    <scope>NUCLEOTIDE SEQUENCE [LARGE SCALE GENOMIC DNA]</scope>
    <source>
        <strain evidence="6">BL9</strain>
    </source>
</reference>
<gene>
    <name evidence="5" type="ORF">DAY19_06710</name>
</gene>
<name>A0ABY0IEJ9_9BACT</name>
<dbReference type="InterPro" id="IPR004846">
    <property type="entry name" value="T2SS/T3SS_dom"/>
</dbReference>
<proteinExistence type="inferred from homology"/>
<keyword evidence="2" id="KW-0812">Transmembrane</keyword>
<dbReference type="Pfam" id="PF13629">
    <property type="entry name" value="T2SS-T3SS_pil_N"/>
    <property type="match status" value="1"/>
</dbReference>